<dbReference type="AlphaFoldDB" id="A0A4R7RMC5"/>
<keyword evidence="1" id="KW-0812">Transmembrane</keyword>
<evidence type="ECO:0000313" key="4">
    <source>
        <dbReference type="Proteomes" id="UP000295662"/>
    </source>
</evidence>
<keyword evidence="1" id="KW-0472">Membrane</keyword>
<dbReference type="InterPro" id="IPR035445">
    <property type="entry name" value="GYF-like_dom_sf"/>
</dbReference>
<feature type="transmembrane region" description="Helical" evidence="1">
    <location>
        <begin position="125"/>
        <end position="145"/>
    </location>
</feature>
<name>A0A4R7RMC5_9BACT</name>
<feature type="domain" description="GYF" evidence="2">
    <location>
        <begin position="4"/>
        <end position="48"/>
    </location>
</feature>
<gene>
    <name evidence="3" type="ORF">EI77_03626</name>
</gene>
<keyword evidence="1" id="KW-1133">Transmembrane helix</keyword>
<dbReference type="Proteomes" id="UP000295662">
    <property type="component" value="Unassembled WGS sequence"/>
</dbReference>
<evidence type="ECO:0000259" key="2">
    <source>
        <dbReference type="Pfam" id="PF14237"/>
    </source>
</evidence>
<dbReference type="InterPro" id="IPR025640">
    <property type="entry name" value="GYF_2"/>
</dbReference>
<evidence type="ECO:0000256" key="1">
    <source>
        <dbReference type="SAM" id="Phobius"/>
    </source>
</evidence>
<proteinExistence type="predicted"/>
<dbReference type="EMBL" id="SOCA01000008">
    <property type="protein sequence ID" value="TDU66531.1"/>
    <property type="molecule type" value="Genomic_DNA"/>
</dbReference>
<feature type="transmembrane region" description="Helical" evidence="1">
    <location>
        <begin position="191"/>
        <end position="212"/>
    </location>
</feature>
<keyword evidence="4" id="KW-1185">Reference proteome</keyword>
<comment type="caution">
    <text evidence="3">The sequence shown here is derived from an EMBL/GenBank/DDBJ whole genome shotgun (WGS) entry which is preliminary data.</text>
</comment>
<evidence type="ECO:0000313" key="3">
    <source>
        <dbReference type="EMBL" id="TDU66531.1"/>
    </source>
</evidence>
<dbReference type="SUPFAM" id="SSF55277">
    <property type="entry name" value="GYF domain"/>
    <property type="match status" value="1"/>
</dbReference>
<feature type="transmembrane region" description="Helical" evidence="1">
    <location>
        <begin position="93"/>
        <end position="113"/>
    </location>
</feature>
<accession>A0A4R7RMC5</accession>
<sequence length="219" mass="24278">MNPYYVAPNGKQQGPYTLAQLQALLNADQIQTTDICWREGMPGWQTIHSTIPNLAKETPPAPPAPGGIIRLVRPTRRSLTIYNNSSHGGISRLSYIVITFFFIILAGLGYTLMKNDPGHILISKYSTHILIGFALLVFSSIFLRLQNIGINPYWSLFLFILPPVLIPMSILCAVCQEGFASEQSLDPSGKIIAFIAACVWIPLLIAAGFLVYTQLRFLR</sequence>
<organism evidence="3 4">
    <name type="scientific">Prosthecobacter fusiformis</name>
    <dbReference type="NCBI Taxonomy" id="48464"/>
    <lineage>
        <taxon>Bacteria</taxon>
        <taxon>Pseudomonadati</taxon>
        <taxon>Verrucomicrobiota</taxon>
        <taxon>Verrucomicrobiia</taxon>
        <taxon>Verrucomicrobiales</taxon>
        <taxon>Verrucomicrobiaceae</taxon>
        <taxon>Prosthecobacter</taxon>
    </lineage>
</organism>
<reference evidence="3 4" key="1">
    <citation type="submission" date="2019-03" db="EMBL/GenBank/DDBJ databases">
        <title>Genomic Encyclopedia of Archaeal and Bacterial Type Strains, Phase II (KMG-II): from individual species to whole genera.</title>
        <authorList>
            <person name="Goeker M."/>
        </authorList>
    </citation>
    <scope>NUCLEOTIDE SEQUENCE [LARGE SCALE GENOMIC DNA]</scope>
    <source>
        <strain evidence="3 4">ATCC 25309</strain>
    </source>
</reference>
<dbReference type="Pfam" id="PF14237">
    <property type="entry name" value="GYF_2"/>
    <property type="match status" value="1"/>
</dbReference>
<dbReference type="OrthoDB" id="199871at2"/>
<dbReference type="RefSeq" id="WP_133796633.1">
    <property type="nucleotide sequence ID" value="NZ_SOCA01000008.1"/>
</dbReference>
<protein>
    <submittedName>
        <fullName evidence="3">Uncharacterized protein DUF4339</fullName>
    </submittedName>
</protein>
<feature type="transmembrane region" description="Helical" evidence="1">
    <location>
        <begin position="157"/>
        <end position="179"/>
    </location>
</feature>